<proteinExistence type="predicted"/>
<feature type="compositionally biased region" description="Basic residues" evidence="1">
    <location>
        <begin position="261"/>
        <end position="273"/>
    </location>
</feature>
<feature type="region of interest" description="Disordered" evidence="1">
    <location>
        <begin position="246"/>
        <end position="275"/>
    </location>
</feature>
<comment type="caution">
    <text evidence="2">The sequence shown here is derived from an EMBL/GenBank/DDBJ whole genome shotgun (WGS) entry which is preliminary data.</text>
</comment>
<gene>
    <name evidence="2" type="ORF">CRG98_014972</name>
</gene>
<keyword evidence="3" id="KW-1185">Reference proteome</keyword>
<protein>
    <submittedName>
        <fullName evidence="2">Uncharacterized protein</fullName>
    </submittedName>
</protein>
<name>A0A2I0K7X2_PUNGR</name>
<evidence type="ECO:0000256" key="1">
    <source>
        <dbReference type="SAM" id="MobiDB-lite"/>
    </source>
</evidence>
<sequence length="292" mass="31991">MTISKFFVDLDENGIDLEDNGVDLGDSGVDKTKHVSCCETFRVIIDEEVTIDTVYGPECGLSSGSALRTFGSRGLGVSTFLWGRVTDTHEKELSFTTRRSRADKLPGFREKGNNAIRAASACNRRRPIPWVFQGKYKKTRESNLDRVKKIFPCPKRARGHSVTSLRGKTVSPHAFPRTFGCKGSTLGQAWRVAGRARVGTGAARSSGAWSCAQAGADAGRRARTSTGRYAIVNERPDVHARACRGRARRTGAAHGRGDGRRRARESKRARGHTRTGVTERLDVRLVIGALFT</sequence>
<evidence type="ECO:0000313" key="3">
    <source>
        <dbReference type="Proteomes" id="UP000233551"/>
    </source>
</evidence>
<dbReference type="Proteomes" id="UP000233551">
    <property type="component" value="Unassembled WGS sequence"/>
</dbReference>
<evidence type="ECO:0000313" key="2">
    <source>
        <dbReference type="EMBL" id="PKI64634.1"/>
    </source>
</evidence>
<dbReference type="AlphaFoldDB" id="A0A2I0K7X2"/>
<dbReference type="EMBL" id="PGOL01000802">
    <property type="protein sequence ID" value="PKI64634.1"/>
    <property type="molecule type" value="Genomic_DNA"/>
</dbReference>
<organism evidence="2 3">
    <name type="scientific">Punica granatum</name>
    <name type="common">Pomegranate</name>
    <dbReference type="NCBI Taxonomy" id="22663"/>
    <lineage>
        <taxon>Eukaryota</taxon>
        <taxon>Viridiplantae</taxon>
        <taxon>Streptophyta</taxon>
        <taxon>Embryophyta</taxon>
        <taxon>Tracheophyta</taxon>
        <taxon>Spermatophyta</taxon>
        <taxon>Magnoliopsida</taxon>
        <taxon>eudicotyledons</taxon>
        <taxon>Gunneridae</taxon>
        <taxon>Pentapetalae</taxon>
        <taxon>rosids</taxon>
        <taxon>malvids</taxon>
        <taxon>Myrtales</taxon>
        <taxon>Lythraceae</taxon>
        <taxon>Punica</taxon>
    </lineage>
</organism>
<accession>A0A2I0K7X2</accession>
<reference evidence="2 3" key="1">
    <citation type="submission" date="2017-11" db="EMBL/GenBank/DDBJ databases">
        <title>De-novo sequencing of pomegranate (Punica granatum L.) genome.</title>
        <authorList>
            <person name="Akparov Z."/>
            <person name="Amiraslanov A."/>
            <person name="Hajiyeva S."/>
            <person name="Abbasov M."/>
            <person name="Kaur K."/>
            <person name="Hamwieh A."/>
            <person name="Solovyev V."/>
            <person name="Salamov A."/>
            <person name="Braich B."/>
            <person name="Kosarev P."/>
            <person name="Mahmoud A."/>
            <person name="Hajiyev E."/>
            <person name="Babayeva S."/>
            <person name="Izzatullayeva V."/>
            <person name="Mammadov A."/>
            <person name="Mammadov A."/>
            <person name="Sharifova S."/>
            <person name="Ojaghi J."/>
            <person name="Eynullazada K."/>
            <person name="Bayramov B."/>
            <person name="Abdulazimova A."/>
            <person name="Shahmuradov I."/>
        </authorList>
    </citation>
    <scope>NUCLEOTIDE SEQUENCE [LARGE SCALE GENOMIC DNA]</scope>
    <source>
        <strain evidence="3">cv. AG2017</strain>
        <tissue evidence="2">Leaf</tissue>
    </source>
</reference>